<evidence type="ECO:0000313" key="3">
    <source>
        <dbReference type="EMBL" id="QDT28777.1"/>
    </source>
</evidence>
<dbReference type="EMBL" id="CP037421">
    <property type="protein sequence ID" value="QDT28777.1"/>
    <property type="molecule type" value="Genomic_DNA"/>
</dbReference>
<keyword evidence="2" id="KW-1133">Transmembrane helix</keyword>
<evidence type="ECO:0000256" key="2">
    <source>
        <dbReference type="SAM" id="Phobius"/>
    </source>
</evidence>
<feature type="coiled-coil region" evidence="1">
    <location>
        <begin position="12"/>
        <end position="39"/>
    </location>
</feature>
<feature type="transmembrane region" description="Helical" evidence="2">
    <location>
        <begin position="349"/>
        <end position="370"/>
    </location>
</feature>
<keyword evidence="2" id="KW-0812">Transmembrane</keyword>
<dbReference type="AlphaFoldDB" id="A0A517QAX3"/>
<keyword evidence="4" id="KW-1185">Reference proteome</keyword>
<sequence length="977" mass="111569">MREQQTIIEEIQSILSSDIDAEQEELEALEGRFVSAVEETNARLRECENLLHQGLRTEALGKCEIAPNLLDIVAILDFPGREVWVDYLSQFDLPAPPELQLDIAADLNEAYSEEQPLNGLMRLNRLHALARSPLKTRIGILRRLAEADQTNPIWEDDLHVFERARQNQLKDEANTAVKQLDSKQLAQLEQELLDPNWLERPPKKLVSKVTAAHSQLRAKEARKEMTEIEEGLTAAFSDFDLRAARSLRQRWNALVPIANLSGGDQLWELAGPALEWLDREEQQEQEEQDYQTALSQLEQALDSELPKEELERLYYQAVKNDRALPDVLHRRLSERLEYQELAARRKGRLIISCVAMGVLLIGAGISYLIVRQIHKKELATSVAVATQLIESARETGNFKEVSHYFEQLESENQRVAESPDIKKLKAEMKLAIEAERGRQVKFQNLLDDARARGVLNASWENMPAALNRLDEAKEVAITDAEYGQILELMRKVNEKQSEMQAEVDSRFRTDLDNLKSSMADADQENLTQLQNLLTQANELNDRPRVSAEYEVLVPPLINSLNSMVTTTLEKQRENRALSQITDAIGDRNRFKSALEKYSHARQTARGKALQQVLEDEFTIWVGVNAWNQFIDRGTRTDFGTLSADESKAWESEARKVQEEYKSFPAAESIQPLIDMLHSVNNRISENGEKLQYQLNNVFNNETVANLLMIRTIDGKRYYCKEPPRSSGSVLVVNYLEGFDLVKIGGVERIEKEDIEYPPQNEKVNYAAPQAVFSLSAQDLMTDLDRKGWETTFIEILVLLFDNTEMEPVLKLQLIESILKVASQGSLFIKQEFTSHMNLIVNSNLDFTVNWIDPENIHSNLARKKAIRVLDRMEHPKTALKSLEAYKAKWKNPVLANQYEWYGWMIEEKAEEKWVCKTKAVPDESENKNLFAFYPKSETVQIVKVGEVHKGKVTLSGPSSALQEGRPVFYVKDAEKSD</sequence>
<evidence type="ECO:0000313" key="4">
    <source>
        <dbReference type="Proteomes" id="UP000315647"/>
    </source>
</evidence>
<evidence type="ECO:0000256" key="1">
    <source>
        <dbReference type="SAM" id="Coils"/>
    </source>
</evidence>
<proteinExistence type="predicted"/>
<protein>
    <submittedName>
        <fullName evidence="3">Uncharacterized protein</fullName>
    </submittedName>
</protein>
<keyword evidence="2" id="KW-0472">Membrane</keyword>
<name>A0A517QAX3_9PLAN</name>
<organism evidence="3 4">
    <name type="scientific">Gimesia panareensis</name>
    <dbReference type="NCBI Taxonomy" id="2527978"/>
    <lineage>
        <taxon>Bacteria</taxon>
        <taxon>Pseudomonadati</taxon>
        <taxon>Planctomycetota</taxon>
        <taxon>Planctomycetia</taxon>
        <taxon>Planctomycetales</taxon>
        <taxon>Planctomycetaceae</taxon>
        <taxon>Gimesia</taxon>
    </lineage>
</organism>
<dbReference type="Proteomes" id="UP000315647">
    <property type="component" value="Chromosome"/>
</dbReference>
<reference evidence="3 4" key="1">
    <citation type="submission" date="2019-03" db="EMBL/GenBank/DDBJ databases">
        <title>Deep-cultivation of Planctomycetes and their phenomic and genomic characterization uncovers novel biology.</title>
        <authorList>
            <person name="Wiegand S."/>
            <person name="Jogler M."/>
            <person name="Boedeker C."/>
            <person name="Pinto D."/>
            <person name="Vollmers J."/>
            <person name="Rivas-Marin E."/>
            <person name="Kohn T."/>
            <person name="Peeters S.H."/>
            <person name="Heuer A."/>
            <person name="Rast P."/>
            <person name="Oberbeckmann S."/>
            <person name="Bunk B."/>
            <person name="Jeske O."/>
            <person name="Meyerdierks A."/>
            <person name="Storesund J.E."/>
            <person name="Kallscheuer N."/>
            <person name="Luecker S."/>
            <person name="Lage O.M."/>
            <person name="Pohl T."/>
            <person name="Merkel B.J."/>
            <person name="Hornburger P."/>
            <person name="Mueller R.-W."/>
            <person name="Bruemmer F."/>
            <person name="Labrenz M."/>
            <person name="Spormann A.M."/>
            <person name="Op den Camp H."/>
            <person name="Overmann J."/>
            <person name="Amann R."/>
            <person name="Jetten M.S.M."/>
            <person name="Mascher T."/>
            <person name="Medema M.H."/>
            <person name="Devos D.P."/>
            <person name="Kaster A.-K."/>
            <person name="Ovreas L."/>
            <person name="Rohde M."/>
            <person name="Galperin M.Y."/>
            <person name="Jogler C."/>
        </authorList>
    </citation>
    <scope>NUCLEOTIDE SEQUENCE [LARGE SCALE GENOMIC DNA]</scope>
    <source>
        <strain evidence="3 4">Enr10</strain>
    </source>
</reference>
<keyword evidence="1" id="KW-0175">Coiled coil</keyword>
<gene>
    <name evidence="3" type="ORF">Enr10x_41230</name>
</gene>
<accession>A0A517QAX3</accession>